<evidence type="ECO:0000256" key="7">
    <source>
        <dbReference type="ARBA" id="ARBA00037472"/>
    </source>
</evidence>
<name>A0AAV5QMM5_9ASCO</name>
<evidence type="ECO:0000256" key="8">
    <source>
        <dbReference type="ARBA" id="ARBA00041117"/>
    </source>
</evidence>
<protein>
    <recommendedName>
        <fullName evidence="8">Sphingoid long-chain base transporter RSB1</fullName>
    </recommendedName>
</protein>
<reference evidence="10 11" key="1">
    <citation type="journal article" date="2023" name="Elife">
        <title>Identification of key yeast species and microbe-microbe interactions impacting larval growth of Drosophila in the wild.</title>
        <authorList>
            <person name="Mure A."/>
            <person name="Sugiura Y."/>
            <person name="Maeda R."/>
            <person name="Honda K."/>
            <person name="Sakurai N."/>
            <person name="Takahashi Y."/>
            <person name="Watada M."/>
            <person name="Katoh T."/>
            <person name="Gotoh A."/>
            <person name="Gotoh Y."/>
            <person name="Taniguchi I."/>
            <person name="Nakamura K."/>
            <person name="Hayashi T."/>
            <person name="Katayama T."/>
            <person name="Uemura T."/>
            <person name="Hattori Y."/>
        </authorList>
    </citation>
    <scope>NUCLEOTIDE SEQUENCE [LARGE SCALE GENOMIC DNA]</scope>
    <source>
        <strain evidence="10 11">SC-9</strain>
    </source>
</reference>
<feature type="transmembrane region" description="Helical" evidence="9">
    <location>
        <begin position="98"/>
        <end position="119"/>
    </location>
</feature>
<dbReference type="Proteomes" id="UP001360560">
    <property type="component" value="Unassembled WGS sequence"/>
</dbReference>
<dbReference type="PANTHER" id="PTHR31465:SF9">
    <property type="entry name" value="SPHINGOID LONG-CHAIN BASE TRANSPORTER RSB1"/>
    <property type="match status" value="1"/>
</dbReference>
<evidence type="ECO:0000256" key="5">
    <source>
        <dbReference type="ARBA" id="ARBA00023055"/>
    </source>
</evidence>
<evidence type="ECO:0000256" key="9">
    <source>
        <dbReference type="SAM" id="Phobius"/>
    </source>
</evidence>
<evidence type="ECO:0000256" key="2">
    <source>
        <dbReference type="ARBA" id="ARBA00009969"/>
    </source>
</evidence>
<dbReference type="PANTHER" id="PTHR31465">
    <property type="entry name" value="PROTEIN RTA1-RELATED"/>
    <property type="match status" value="1"/>
</dbReference>
<dbReference type="RefSeq" id="XP_064852786.1">
    <property type="nucleotide sequence ID" value="XM_064996714.1"/>
</dbReference>
<dbReference type="GO" id="GO:0000324">
    <property type="term" value="C:fungal-type vacuole"/>
    <property type="evidence" value="ECO:0007669"/>
    <property type="project" value="TreeGrafter"/>
</dbReference>
<feature type="transmembrane region" description="Helical" evidence="9">
    <location>
        <begin position="181"/>
        <end position="200"/>
    </location>
</feature>
<evidence type="ECO:0000313" key="10">
    <source>
        <dbReference type="EMBL" id="GMM35790.1"/>
    </source>
</evidence>
<accession>A0AAV5QMM5</accession>
<evidence type="ECO:0000256" key="1">
    <source>
        <dbReference type="ARBA" id="ARBA00004651"/>
    </source>
</evidence>
<comment type="caution">
    <text evidence="10">The sequence shown here is derived from an EMBL/GenBank/DDBJ whole genome shotgun (WGS) entry which is preliminary data.</text>
</comment>
<comment type="similarity">
    <text evidence="2">Belongs to the lipid-translocating exporter (LTE) (TC 9.A.26.1) family.</text>
</comment>
<dbReference type="EMBL" id="BTFZ01000011">
    <property type="protein sequence ID" value="GMM35790.1"/>
    <property type="molecule type" value="Genomic_DNA"/>
</dbReference>
<keyword evidence="5" id="KW-0445">Lipid transport</keyword>
<dbReference type="AlphaFoldDB" id="A0AAV5QMM5"/>
<dbReference type="GO" id="GO:0005886">
    <property type="term" value="C:plasma membrane"/>
    <property type="evidence" value="ECO:0007669"/>
    <property type="project" value="UniProtKB-SubCell"/>
</dbReference>
<evidence type="ECO:0000256" key="3">
    <source>
        <dbReference type="ARBA" id="ARBA00022692"/>
    </source>
</evidence>
<feature type="transmembrane region" description="Helical" evidence="9">
    <location>
        <begin position="40"/>
        <end position="61"/>
    </location>
</feature>
<evidence type="ECO:0000256" key="4">
    <source>
        <dbReference type="ARBA" id="ARBA00022989"/>
    </source>
</evidence>
<keyword evidence="6 9" id="KW-0472">Membrane</keyword>
<keyword evidence="5" id="KW-0813">Transport</keyword>
<proteinExistence type="inferred from homology"/>
<organism evidence="10 11">
    <name type="scientific">Saccharomycopsis crataegensis</name>
    <dbReference type="NCBI Taxonomy" id="43959"/>
    <lineage>
        <taxon>Eukaryota</taxon>
        <taxon>Fungi</taxon>
        <taxon>Dikarya</taxon>
        <taxon>Ascomycota</taxon>
        <taxon>Saccharomycotina</taxon>
        <taxon>Saccharomycetes</taxon>
        <taxon>Saccharomycopsidaceae</taxon>
        <taxon>Saccharomycopsis</taxon>
    </lineage>
</organism>
<gene>
    <name evidence="10" type="ORF">DASC09_031150</name>
</gene>
<feature type="transmembrane region" description="Helical" evidence="9">
    <location>
        <begin position="247"/>
        <end position="268"/>
    </location>
</feature>
<dbReference type="Pfam" id="PF04479">
    <property type="entry name" value="RTA1"/>
    <property type="match status" value="1"/>
</dbReference>
<feature type="transmembrane region" description="Helical" evidence="9">
    <location>
        <begin position="68"/>
        <end position="86"/>
    </location>
</feature>
<dbReference type="GO" id="GO:0006869">
    <property type="term" value="P:lipid transport"/>
    <property type="evidence" value="ECO:0007669"/>
    <property type="project" value="UniProtKB-KW"/>
</dbReference>
<keyword evidence="11" id="KW-1185">Reference proteome</keyword>
<evidence type="ECO:0000313" key="11">
    <source>
        <dbReference type="Proteomes" id="UP001360560"/>
    </source>
</evidence>
<keyword evidence="3 9" id="KW-0812">Transmembrane</keyword>
<feature type="transmembrane region" description="Helical" evidence="9">
    <location>
        <begin position="140"/>
        <end position="161"/>
    </location>
</feature>
<keyword evidence="4 9" id="KW-1133">Transmembrane helix</keyword>
<comment type="subcellular location">
    <subcellularLocation>
        <location evidence="1">Cell membrane</location>
        <topology evidence="1">Multi-pass membrane protein</topology>
    </subcellularLocation>
</comment>
<comment type="function">
    <text evidence="7">Catalyzes the ATP-dependent translocation of sphingoid long-chain bases (LCBs) from the cytoplasmic site toward the extracytoplasmic side of the membrane (flip-flop). Involved in the establishment of the functional lipid asymmetry of the plasma membrane. Regulates intracellular levels of LCBs, sphingolipid precursors that are growth inhibitory at increased levels.</text>
</comment>
<dbReference type="GeneID" id="90073765"/>
<evidence type="ECO:0000256" key="6">
    <source>
        <dbReference type="ARBA" id="ARBA00023136"/>
    </source>
</evidence>
<feature type="transmembrane region" description="Helical" evidence="9">
    <location>
        <begin position="283"/>
        <end position="305"/>
    </location>
</feature>
<sequence length="352" mass="39464">MSSSTTLTAGIQSATATAVATTAVKDLDSLYSYIPSESGNFAFAVLFAIAMAAHVGLAMWYKQRWTGVTFFFGLGFEVIGYAARTLAHDNPTKDGEYLTQITCLTIAPCFIMASYYYLLGKLVMIYGPQFSMIPPIYYSYIFIISDIISLVLQAAGAASAAEALVNHKDTQLGTNIMVGGLAFQVASMTVFIFFWGYFFYNVYFKSSEQGNHSNHQLTIWNFSNTDYKDEIFNPQFAHVRKHKLFKWFPFAVSFGTIAIYTRCIYRVIELAEGWGGFLITHEIYVFVLDGFMILLASYILLPPFYPGFIFGRNTKIVVPKSLKFSVPREGINMSRPVEDKVSLIRSDNGESF</sequence>
<dbReference type="InterPro" id="IPR007568">
    <property type="entry name" value="RTA1"/>
</dbReference>